<dbReference type="AlphaFoldDB" id="A0A2T9XYH0"/>
<comment type="caution">
    <text evidence="5">The sequence shown here is derived from an EMBL/GenBank/DDBJ whole genome shotgun (WGS) entry which is preliminary data.</text>
</comment>
<evidence type="ECO:0000256" key="2">
    <source>
        <dbReference type="ARBA" id="ARBA00009340"/>
    </source>
</evidence>
<dbReference type="InterPro" id="IPR016024">
    <property type="entry name" value="ARM-type_fold"/>
</dbReference>
<dbReference type="PANTHER" id="PTHR46527:SF1">
    <property type="entry name" value="NUCLEOPORIN NUP42"/>
    <property type="match status" value="1"/>
</dbReference>
<evidence type="ECO:0000313" key="5">
    <source>
        <dbReference type="EMBL" id="PVU85142.1"/>
    </source>
</evidence>
<feature type="domain" description="MMS19 C-terminal" evidence="4">
    <location>
        <begin position="6"/>
        <end position="140"/>
    </location>
</feature>
<dbReference type="GO" id="GO:0005634">
    <property type="term" value="C:nucleus"/>
    <property type="evidence" value="ECO:0007669"/>
    <property type="project" value="UniProtKB-SubCell"/>
</dbReference>
<sequence length="552" mass="58222">MDHSFAVNKKCNSTVSPLYKQRYFMHLVPAITLNYQTLGIEIRNNLLVSFIGVINDVPSTVLASGIQKISPLLYDATTYPNAGLRETAIKSLYKILEKSPEIIKSSFNPRDLVMMMLKCLGNDGNSPVKVRISALEFICLVADKFEFLTLSQIRKEVIKQLTKSLDDGRCSFGSRCKNEHPQTEKFGQSGFGSSGFDTGFNRSNRSVFGLGQAKAPGITEGSIISDLEEFPSWRFSSYGPSGEFESIIIGTDVSFEELRLNYYMCSQMNNMQAYQQFVSQSEEKINKEIQRVLTNPKEALNAAKDPNSRTGFQGGFGTAFGTSAVPTVPTAFGGDSQGGFGTPTKPAFGAPPAFGSPSTFGALMTPAAPTSFGAPTAFGTSAAPTAFGTSAGSIVFGKSAASTAFGTSAAPTAFGPQGNVSSGGGINFGSVLENKNQQSAFGESSAHAQNVSGFSGFGGTQNNAGFGATSNSVFGSGASQFGQAGFSSGSVFGKESPGSGGKKLFGSTQGEIVASICGPEGNISEENIAKFKNSKFDLFEVPEIPPPFDLCQ</sequence>
<evidence type="ECO:0000313" key="6">
    <source>
        <dbReference type="Proteomes" id="UP000245699"/>
    </source>
</evidence>
<dbReference type="PANTHER" id="PTHR46527">
    <property type="entry name" value="NUCLEOPORIN-LIKE PROTEIN 2"/>
    <property type="match status" value="1"/>
</dbReference>
<dbReference type="Pfam" id="PF12460">
    <property type="entry name" value="MMS19_C"/>
    <property type="match status" value="1"/>
</dbReference>
<name>A0A2T9XYH0_9FUNG</name>
<comment type="similarity">
    <text evidence="2">Belongs to the MET18/MMS19 family.</text>
</comment>
<keyword evidence="3" id="KW-0539">Nucleus</keyword>
<organism evidence="5 6">
    <name type="scientific">Furculomyces boomerangus</name>
    <dbReference type="NCBI Taxonomy" id="61424"/>
    <lineage>
        <taxon>Eukaryota</taxon>
        <taxon>Fungi</taxon>
        <taxon>Fungi incertae sedis</taxon>
        <taxon>Zoopagomycota</taxon>
        <taxon>Kickxellomycotina</taxon>
        <taxon>Harpellomycetes</taxon>
        <taxon>Harpellales</taxon>
        <taxon>Harpellaceae</taxon>
        <taxon>Furculomyces</taxon>
    </lineage>
</organism>
<dbReference type="SUPFAM" id="SSF48371">
    <property type="entry name" value="ARM repeat"/>
    <property type="match status" value="1"/>
</dbReference>
<evidence type="ECO:0000256" key="1">
    <source>
        <dbReference type="ARBA" id="ARBA00004123"/>
    </source>
</evidence>
<dbReference type="STRING" id="61424.A0A2T9XYH0"/>
<keyword evidence="6" id="KW-1185">Reference proteome</keyword>
<dbReference type="InterPro" id="IPR024687">
    <property type="entry name" value="MMS19_C"/>
</dbReference>
<dbReference type="EMBL" id="MBFT01001142">
    <property type="protein sequence ID" value="PVU85142.1"/>
    <property type="molecule type" value="Genomic_DNA"/>
</dbReference>
<evidence type="ECO:0000259" key="4">
    <source>
        <dbReference type="Pfam" id="PF12460"/>
    </source>
</evidence>
<dbReference type="Gene3D" id="1.25.10.10">
    <property type="entry name" value="Leucine-rich Repeat Variant"/>
    <property type="match status" value="1"/>
</dbReference>
<gene>
    <name evidence="5" type="ORF">BB559_007191</name>
</gene>
<reference evidence="5 6" key="1">
    <citation type="journal article" date="2018" name="MBio">
        <title>Comparative Genomics Reveals the Core Gene Toolbox for the Fungus-Insect Symbiosis.</title>
        <authorList>
            <person name="Wang Y."/>
            <person name="Stata M."/>
            <person name="Wang W."/>
            <person name="Stajich J.E."/>
            <person name="White M.M."/>
            <person name="Moncalvo J.M."/>
        </authorList>
    </citation>
    <scope>NUCLEOTIDE SEQUENCE [LARGE SCALE GENOMIC DNA]</scope>
    <source>
        <strain evidence="5 6">AUS-77-4</strain>
    </source>
</reference>
<dbReference type="OrthoDB" id="20729at2759"/>
<dbReference type="Proteomes" id="UP000245699">
    <property type="component" value="Unassembled WGS sequence"/>
</dbReference>
<accession>A0A2T9XYH0</accession>
<protein>
    <recommendedName>
        <fullName evidence="4">MMS19 C-terminal domain-containing protein</fullName>
    </recommendedName>
</protein>
<comment type="subcellular location">
    <subcellularLocation>
        <location evidence="1">Nucleus</location>
    </subcellularLocation>
</comment>
<proteinExistence type="inferred from homology"/>
<dbReference type="InterPro" id="IPR051767">
    <property type="entry name" value="Nucleoporin_NUP42"/>
</dbReference>
<evidence type="ECO:0000256" key="3">
    <source>
        <dbReference type="ARBA" id="ARBA00023242"/>
    </source>
</evidence>
<dbReference type="InterPro" id="IPR011989">
    <property type="entry name" value="ARM-like"/>
</dbReference>